<protein>
    <submittedName>
        <fullName evidence="2">Uncharacterized protein</fullName>
    </submittedName>
</protein>
<evidence type="ECO:0000313" key="2">
    <source>
        <dbReference type="EMBL" id="SHK84939.1"/>
    </source>
</evidence>
<sequence length="186" mass="19538">MTQGPGRRTFRAVATVSVLLFVGACAPAAEEIADPGEVEASEGTGASGGPSAEWVLRTVRTFTLERMFAEQDPDPAAVHAGDRPGDVLTEAGVLVEDGEGTRVETDPELWSPSLGEGLSGDGPLLQEVDQALADLLRENGVSWCGPEVPGDTFVDSYPALEAGAFDTHEEYLEDIADYVDCGEDPS</sequence>
<proteinExistence type="predicted"/>
<dbReference type="PROSITE" id="PS51257">
    <property type="entry name" value="PROKAR_LIPOPROTEIN"/>
    <property type="match status" value="1"/>
</dbReference>
<evidence type="ECO:0000256" key="1">
    <source>
        <dbReference type="SAM" id="SignalP"/>
    </source>
</evidence>
<reference evidence="2 3" key="1">
    <citation type="submission" date="2016-11" db="EMBL/GenBank/DDBJ databases">
        <authorList>
            <person name="Jaros S."/>
            <person name="Januszkiewicz K."/>
            <person name="Wedrychowicz H."/>
        </authorList>
    </citation>
    <scope>NUCLEOTIDE SEQUENCE [LARGE SCALE GENOMIC DNA]</scope>
    <source>
        <strain evidence="2 3">CGMCC 4.5723</strain>
    </source>
</reference>
<name>A0A1M6VU55_9ACTN</name>
<feature type="chain" id="PRO_5012387188" evidence="1">
    <location>
        <begin position="29"/>
        <end position="186"/>
    </location>
</feature>
<evidence type="ECO:0000313" key="3">
    <source>
        <dbReference type="Proteomes" id="UP000184452"/>
    </source>
</evidence>
<dbReference type="STRING" id="758803.SAMN05421803_13721"/>
<organism evidence="2 3">
    <name type="scientific">Nocardiopsis flavescens</name>
    <dbReference type="NCBI Taxonomy" id="758803"/>
    <lineage>
        <taxon>Bacteria</taxon>
        <taxon>Bacillati</taxon>
        <taxon>Actinomycetota</taxon>
        <taxon>Actinomycetes</taxon>
        <taxon>Streptosporangiales</taxon>
        <taxon>Nocardiopsidaceae</taxon>
        <taxon>Nocardiopsis</taxon>
    </lineage>
</organism>
<keyword evidence="3" id="KW-1185">Reference proteome</keyword>
<keyword evidence="1" id="KW-0732">Signal</keyword>
<feature type="signal peptide" evidence="1">
    <location>
        <begin position="1"/>
        <end position="28"/>
    </location>
</feature>
<dbReference type="AlphaFoldDB" id="A0A1M6VU55"/>
<gene>
    <name evidence="2" type="ORF">SAMN05421803_13721</name>
</gene>
<dbReference type="EMBL" id="FQZK01000037">
    <property type="protein sequence ID" value="SHK84939.1"/>
    <property type="molecule type" value="Genomic_DNA"/>
</dbReference>
<accession>A0A1M6VU55</accession>
<dbReference type="Proteomes" id="UP000184452">
    <property type="component" value="Unassembled WGS sequence"/>
</dbReference>